<proteinExistence type="predicted"/>
<sequence length="250" mass="29557">MMKSIFILSLLFLTQCTTNVNKKEDKGNTNKEEVKKSGNKSFAYKVKFIENKIFENNCDKDIVEEQNTIKNIEYYIQLNTDSLNVLSPDEDRLLYKTTIEKINSSTKKYQPSYYYFLLENKDEDIKRTFFSENYLYERVKSNYKEIDFFILLNKIFDETIEGDISPIGYNLELLTYNNIQNKLIDRVRLVTSGIGLEDVSYHECFTIDSNNIIVYSYNSMEDESIFIRREIMLKDDGMFHENKAKVEVSN</sequence>
<gene>
    <name evidence="1" type="ORF">HER15_07055</name>
</gene>
<accession>A0AAE9ML07</accession>
<dbReference type="RefSeq" id="WP_156167116.1">
    <property type="nucleotide sequence ID" value="NZ_CP050861.1"/>
</dbReference>
<dbReference type="AlphaFoldDB" id="A0AAE9ML07"/>
<dbReference type="Proteomes" id="UP001056837">
    <property type="component" value="Chromosome"/>
</dbReference>
<organism evidence="1 2">
    <name type="scientific">Tenacibaculum mesophilum</name>
    <dbReference type="NCBI Taxonomy" id="104268"/>
    <lineage>
        <taxon>Bacteria</taxon>
        <taxon>Pseudomonadati</taxon>
        <taxon>Bacteroidota</taxon>
        <taxon>Flavobacteriia</taxon>
        <taxon>Flavobacteriales</taxon>
        <taxon>Flavobacteriaceae</taxon>
        <taxon>Tenacibaculum</taxon>
    </lineage>
</organism>
<reference evidence="1" key="1">
    <citation type="submission" date="2020-04" db="EMBL/GenBank/DDBJ databases">
        <title>Tenacibaculum mesophilum bac2.</title>
        <authorList>
            <person name="Li M."/>
        </authorList>
    </citation>
    <scope>NUCLEOTIDE SEQUENCE</scope>
    <source>
        <strain evidence="1">Bac2</strain>
    </source>
</reference>
<evidence type="ECO:0000313" key="2">
    <source>
        <dbReference type="Proteomes" id="UP001056837"/>
    </source>
</evidence>
<dbReference type="EMBL" id="CP050861">
    <property type="protein sequence ID" value="UTD15232.1"/>
    <property type="molecule type" value="Genomic_DNA"/>
</dbReference>
<evidence type="ECO:0000313" key="1">
    <source>
        <dbReference type="EMBL" id="UTD15232.1"/>
    </source>
</evidence>
<name>A0AAE9ML07_9FLAO</name>
<protein>
    <submittedName>
        <fullName evidence="1">Uncharacterized protein</fullName>
    </submittedName>
</protein>